<dbReference type="Gene3D" id="3.40.50.300">
    <property type="entry name" value="P-loop containing nucleotide triphosphate hydrolases"/>
    <property type="match status" value="1"/>
</dbReference>
<gene>
    <name evidence="1" type="ORF">A3C87_01370</name>
</gene>
<dbReference type="Proteomes" id="UP000176511">
    <property type="component" value="Unassembled WGS sequence"/>
</dbReference>
<sequence>MIIGITGSFGAGKGEVVEYLKKAHDFSHYSASGFITEEILRRSLPVDRDNMTAVANDLRLKHGPSYVVDSLYARAQAAGGNVVIESLRAPAEVARIRELGGFVIGVDAPAQLRYDRAVKRGSEKDAVTFDYFLAQEKREQNPDDPTKQNIFEALKLSDVVIQNDDTLEVLAQRIEKILPS</sequence>
<dbReference type="EMBL" id="MFLE01000001">
    <property type="protein sequence ID" value="OGG62736.1"/>
    <property type="molecule type" value="Genomic_DNA"/>
</dbReference>
<dbReference type="AlphaFoldDB" id="A0A1F6DMW3"/>
<accession>A0A1F6DMW3</accession>
<dbReference type="SUPFAM" id="SSF52540">
    <property type="entry name" value="P-loop containing nucleoside triphosphate hydrolases"/>
    <property type="match status" value="1"/>
</dbReference>
<evidence type="ECO:0008006" key="3">
    <source>
        <dbReference type="Google" id="ProtNLM"/>
    </source>
</evidence>
<dbReference type="PANTHER" id="PTHR41930">
    <property type="entry name" value="UPF0200 PROTEIN MJ1399"/>
    <property type="match status" value="1"/>
</dbReference>
<evidence type="ECO:0000313" key="1">
    <source>
        <dbReference type="EMBL" id="OGG62736.1"/>
    </source>
</evidence>
<dbReference type="PANTHER" id="PTHR41930:SF1">
    <property type="entry name" value="DEPHOSPHO-COA KINASE"/>
    <property type="match status" value="1"/>
</dbReference>
<comment type="caution">
    <text evidence="1">The sequence shown here is derived from an EMBL/GenBank/DDBJ whole genome shotgun (WGS) entry which is preliminary data.</text>
</comment>
<dbReference type="Pfam" id="PF13238">
    <property type="entry name" value="AAA_18"/>
    <property type="match status" value="1"/>
</dbReference>
<reference evidence="1 2" key="1">
    <citation type="journal article" date="2016" name="Nat. Commun.">
        <title>Thousands of microbial genomes shed light on interconnected biogeochemical processes in an aquifer system.</title>
        <authorList>
            <person name="Anantharaman K."/>
            <person name="Brown C.T."/>
            <person name="Hug L.A."/>
            <person name="Sharon I."/>
            <person name="Castelle C.J."/>
            <person name="Probst A.J."/>
            <person name="Thomas B.C."/>
            <person name="Singh A."/>
            <person name="Wilkins M.J."/>
            <person name="Karaoz U."/>
            <person name="Brodie E.L."/>
            <person name="Williams K.H."/>
            <person name="Hubbard S.S."/>
            <person name="Banfield J.F."/>
        </authorList>
    </citation>
    <scope>NUCLEOTIDE SEQUENCE [LARGE SCALE GENOMIC DNA]</scope>
</reference>
<dbReference type="STRING" id="1798491.A3C87_01370"/>
<dbReference type="InterPro" id="IPR027417">
    <property type="entry name" value="P-loop_NTPase"/>
</dbReference>
<organism evidence="1 2">
    <name type="scientific">Candidatus Kaiserbacteria bacterium RIFCSPHIGHO2_02_FULL_49_34</name>
    <dbReference type="NCBI Taxonomy" id="1798491"/>
    <lineage>
        <taxon>Bacteria</taxon>
        <taxon>Candidatus Kaiseribacteriota</taxon>
    </lineage>
</organism>
<protein>
    <recommendedName>
        <fullName evidence="3">Dephospho-CoA kinase</fullName>
    </recommendedName>
</protein>
<evidence type="ECO:0000313" key="2">
    <source>
        <dbReference type="Proteomes" id="UP000176511"/>
    </source>
</evidence>
<proteinExistence type="predicted"/>
<name>A0A1F6DMW3_9BACT</name>